<reference evidence="1 2" key="1">
    <citation type="submission" date="2021-06" db="EMBL/GenBank/DDBJ databases">
        <title>Caerostris extrusa draft genome.</title>
        <authorList>
            <person name="Kono N."/>
            <person name="Arakawa K."/>
        </authorList>
    </citation>
    <scope>NUCLEOTIDE SEQUENCE [LARGE SCALE GENOMIC DNA]</scope>
</reference>
<sequence length="76" mass="8438">MTSVLECTCRATCGEDAKLTLELYRDETQLTPSSSRYESQAVKFIRHVIRAPFIALGTLSKQSAFYVTALQFAADS</sequence>
<accession>A0AAV4P8Y9</accession>
<evidence type="ECO:0000313" key="2">
    <source>
        <dbReference type="Proteomes" id="UP001054945"/>
    </source>
</evidence>
<dbReference type="EMBL" id="BPLR01021696">
    <property type="protein sequence ID" value="GIX92465.1"/>
    <property type="molecule type" value="Genomic_DNA"/>
</dbReference>
<evidence type="ECO:0000313" key="1">
    <source>
        <dbReference type="EMBL" id="GIX92465.1"/>
    </source>
</evidence>
<gene>
    <name evidence="1" type="ORF">CEXT_143351</name>
</gene>
<comment type="caution">
    <text evidence="1">The sequence shown here is derived from an EMBL/GenBank/DDBJ whole genome shotgun (WGS) entry which is preliminary data.</text>
</comment>
<organism evidence="1 2">
    <name type="scientific">Caerostris extrusa</name>
    <name type="common">Bark spider</name>
    <name type="synonym">Caerostris bankana</name>
    <dbReference type="NCBI Taxonomy" id="172846"/>
    <lineage>
        <taxon>Eukaryota</taxon>
        <taxon>Metazoa</taxon>
        <taxon>Ecdysozoa</taxon>
        <taxon>Arthropoda</taxon>
        <taxon>Chelicerata</taxon>
        <taxon>Arachnida</taxon>
        <taxon>Araneae</taxon>
        <taxon>Araneomorphae</taxon>
        <taxon>Entelegynae</taxon>
        <taxon>Araneoidea</taxon>
        <taxon>Araneidae</taxon>
        <taxon>Caerostris</taxon>
    </lineage>
</organism>
<proteinExistence type="predicted"/>
<protein>
    <submittedName>
        <fullName evidence="1">Uncharacterized protein</fullName>
    </submittedName>
</protein>
<dbReference type="Proteomes" id="UP001054945">
    <property type="component" value="Unassembled WGS sequence"/>
</dbReference>
<dbReference type="AlphaFoldDB" id="A0AAV4P8Y9"/>
<keyword evidence="2" id="KW-1185">Reference proteome</keyword>
<name>A0AAV4P8Y9_CAEEX</name>